<dbReference type="PANTHER" id="PTHR10963:SF55">
    <property type="entry name" value="GLYCOSIDE HYDROLASE FAMILY 16 PROTEIN"/>
    <property type="match status" value="1"/>
</dbReference>
<evidence type="ECO:0000313" key="4">
    <source>
        <dbReference type="EMBL" id="MBS2213876.1"/>
    </source>
</evidence>
<dbReference type="SUPFAM" id="SSF49899">
    <property type="entry name" value="Concanavalin A-like lectins/glucanases"/>
    <property type="match status" value="1"/>
</dbReference>
<proteinExistence type="inferred from homology"/>
<dbReference type="Proteomes" id="UP000721861">
    <property type="component" value="Unassembled WGS sequence"/>
</dbReference>
<dbReference type="CDD" id="cd08023">
    <property type="entry name" value="GH16_laminarinase_like"/>
    <property type="match status" value="1"/>
</dbReference>
<dbReference type="InterPro" id="IPR000757">
    <property type="entry name" value="Beta-glucanase-like"/>
</dbReference>
<feature type="signal peptide" evidence="2">
    <location>
        <begin position="1"/>
        <end position="19"/>
    </location>
</feature>
<keyword evidence="5" id="KW-1185">Reference proteome</keyword>
<dbReference type="NCBIfam" id="TIGR04183">
    <property type="entry name" value="Por_Secre_tail"/>
    <property type="match status" value="1"/>
</dbReference>
<accession>A0ABS5KFS8</accession>
<protein>
    <submittedName>
        <fullName evidence="4">Family 16 glycosylhydrolase</fullName>
    </submittedName>
</protein>
<dbReference type="Gene3D" id="2.60.120.260">
    <property type="entry name" value="Galactose-binding domain-like"/>
    <property type="match status" value="1"/>
</dbReference>
<evidence type="ECO:0000256" key="2">
    <source>
        <dbReference type="SAM" id="SignalP"/>
    </source>
</evidence>
<reference evidence="4 5" key="1">
    <citation type="journal article" date="2014" name="Int. J. Syst. Evol. Microbiol.">
        <title>Carboxylicivirga gen. nov. in the family Marinilabiliaceae with two novel species, Carboxylicivirga mesophila sp. nov. and Carboxylicivirga taeanensis sp. nov., and reclassification of Cytophaga fermentans as Saccharicrinis fermentans gen. nov., comb. nov.</title>
        <authorList>
            <person name="Yang S.H."/>
            <person name="Seo H.S."/>
            <person name="Woo J.H."/>
            <person name="Oh H.M."/>
            <person name="Jang H."/>
            <person name="Lee J.H."/>
            <person name="Kim S.J."/>
            <person name="Kwon K.K."/>
        </authorList>
    </citation>
    <scope>NUCLEOTIDE SEQUENCE [LARGE SCALE GENOMIC DNA]</scope>
    <source>
        <strain evidence="4 5">JCM 18290</strain>
    </source>
</reference>
<keyword evidence="2" id="KW-0732">Signal</keyword>
<evidence type="ECO:0000313" key="5">
    <source>
        <dbReference type="Proteomes" id="UP000721861"/>
    </source>
</evidence>
<feature type="domain" description="GH16" evidence="3">
    <location>
        <begin position="191"/>
        <end position="450"/>
    </location>
</feature>
<evidence type="ECO:0000259" key="3">
    <source>
        <dbReference type="PROSITE" id="PS51762"/>
    </source>
</evidence>
<gene>
    <name evidence="4" type="ORF">KEM09_20880</name>
</gene>
<name>A0ABS5KFS8_9BACT</name>
<evidence type="ECO:0000256" key="1">
    <source>
        <dbReference type="ARBA" id="ARBA00006865"/>
    </source>
</evidence>
<comment type="similarity">
    <text evidence="1">Belongs to the glycosyl hydrolase 16 family.</text>
</comment>
<dbReference type="PANTHER" id="PTHR10963">
    <property type="entry name" value="GLYCOSYL HYDROLASE-RELATED"/>
    <property type="match status" value="1"/>
</dbReference>
<organism evidence="4 5">
    <name type="scientific">Carboxylicivirga mesophila</name>
    <dbReference type="NCBI Taxonomy" id="1166478"/>
    <lineage>
        <taxon>Bacteria</taxon>
        <taxon>Pseudomonadati</taxon>
        <taxon>Bacteroidota</taxon>
        <taxon>Bacteroidia</taxon>
        <taxon>Marinilabiliales</taxon>
        <taxon>Marinilabiliaceae</taxon>
        <taxon>Carboxylicivirga</taxon>
    </lineage>
</organism>
<dbReference type="Pfam" id="PF00722">
    <property type="entry name" value="Glyco_hydro_16"/>
    <property type="match status" value="1"/>
</dbReference>
<dbReference type="InterPro" id="IPR050546">
    <property type="entry name" value="Glycosyl_Hydrlase_16"/>
</dbReference>
<dbReference type="EMBL" id="JAGUCN010000038">
    <property type="protein sequence ID" value="MBS2213876.1"/>
    <property type="molecule type" value="Genomic_DNA"/>
</dbReference>
<dbReference type="Pfam" id="PF18962">
    <property type="entry name" value="Por_Secre_tail"/>
    <property type="match status" value="1"/>
</dbReference>
<comment type="caution">
    <text evidence="4">The sequence shown here is derived from an EMBL/GenBank/DDBJ whole genome shotgun (WGS) entry which is preliminary data.</text>
</comment>
<dbReference type="InterPro" id="IPR026444">
    <property type="entry name" value="Secre_tail"/>
</dbReference>
<dbReference type="InterPro" id="IPR013320">
    <property type="entry name" value="ConA-like_dom_sf"/>
</dbReference>
<sequence>MKVKLLGLLLWICTLQSIGQTAFVQDDFEGNGTINSWYGDDCNIDIAFANPKQEGINTSSTVLKYHDVGGQYANVRFDVSNNFNLETNHTFSFKIYVPSDGMSGNQTNQVSVKLQDGTIGAPWSTQSEIIKPITLDAWQELSFDFMNDPFINIDPTSDVPSQRADFNRVLIQVNGENNTDPLLAYIDDFSYDGSIAADPVYDQLVWSDEFDGNGDIDQGKWFRQYQLPIGGGWYNGEVQHYTNRPDNSYIENGVLKIVAKKENFTDQGVTKNYTSARLNSKFAFTYGKVEVRAKLPSGAGTWPAIWMLGKNINEDGAYWDNEGYGTTPWPACGEIDIMEHWGDNQNYVQSATHTPSSYGGTINHGGQMIATASSQFHIYTLLWTPEKLVFSVDDIVHYTYQPGSRNADTWPFDLAQYLILNVAVQAHIDPNFQEGAMEIDYVRIYQAGTSTTIAEPQMESCVHVYPNPFRDEMNIVLKDVTTNQVELRIFNANGILLRSYTKGLFNKRVRLDDIGFLTRGIYLFQFEFDDKVECLKVIKE</sequence>
<dbReference type="Gene3D" id="2.60.120.200">
    <property type="match status" value="1"/>
</dbReference>
<dbReference type="PROSITE" id="PS51762">
    <property type="entry name" value="GH16_2"/>
    <property type="match status" value="1"/>
</dbReference>
<feature type="chain" id="PRO_5045290280" evidence="2">
    <location>
        <begin position="20"/>
        <end position="540"/>
    </location>
</feature>
<dbReference type="RefSeq" id="WP_212231655.1">
    <property type="nucleotide sequence ID" value="NZ_JAGUCN010000038.1"/>
</dbReference>